<evidence type="ECO:0000256" key="2">
    <source>
        <dbReference type="ARBA" id="ARBA00022801"/>
    </source>
</evidence>
<name>A0A081CE36_PSEA2</name>
<dbReference type="HOGENOM" id="CLU_119261_1_0_1"/>
<comment type="catalytic activity">
    <reaction evidence="3">
        <text>an N-acyl-L-alpha-aminoacyl-tRNA + H2O = an N-acyl-L-amino acid + a tRNA + H(+)</text>
        <dbReference type="Rhea" id="RHEA:54448"/>
        <dbReference type="Rhea" id="RHEA-COMP:10123"/>
        <dbReference type="Rhea" id="RHEA-COMP:13883"/>
        <dbReference type="ChEBI" id="CHEBI:15377"/>
        <dbReference type="ChEBI" id="CHEBI:15378"/>
        <dbReference type="ChEBI" id="CHEBI:59874"/>
        <dbReference type="ChEBI" id="CHEBI:78442"/>
        <dbReference type="ChEBI" id="CHEBI:138191"/>
        <dbReference type="EC" id="3.1.1.29"/>
    </reaction>
</comment>
<dbReference type="InterPro" id="IPR042237">
    <property type="entry name" value="PTRHD1"/>
</dbReference>
<dbReference type="Gene3D" id="3.40.1490.10">
    <property type="entry name" value="Bit1"/>
    <property type="match status" value="1"/>
</dbReference>
<evidence type="ECO:0000313" key="5">
    <source>
        <dbReference type="Proteomes" id="UP000053758"/>
    </source>
</evidence>
<dbReference type="Pfam" id="PF01981">
    <property type="entry name" value="PTH2"/>
    <property type="match status" value="1"/>
</dbReference>
<gene>
    <name evidence="4" type="ORF">PAN0_007c3148</name>
</gene>
<dbReference type="GO" id="GO:0004045">
    <property type="term" value="F:peptidyl-tRNA hydrolase activity"/>
    <property type="evidence" value="ECO:0007669"/>
    <property type="project" value="UniProtKB-EC"/>
</dbReference>
<sequence length="154" mass="16562">MSSSAPASALAPVPLVMQLIVDGASSTSFGWPKGPWMAQSAHAAIAAIQTSLDSAATREYVSSANLESMHKVTLQTPAEGKAKMTLPQLSEKLTAARAEWEKTRGPASEDADEFPRHFLWIEQPENVPTCLAIAPNRKPAALKKLLRPCTLLKE</sequence>
<accession>A0A081CE36</accession>
<organism evidence="4 5">
    <name type="scientific">Pseudozyma antarctica</name>
    <name type="common">Yeast</name>
    <name type="synonym">Candida antarctica</name>
    <dbReference type="NCBI Taxonomy" id="84753"/>
    <lineage>
        <taxon>Eukaryota</taxon>
        <taxon>Fungi</taxon>
        <taxon>Dikarya</taxon>
        <taxon>Basidiomycota</taxon>
        <taxon>Ustilaginomycotina</taxon>
        <taxon>Ustilaginomycetes</taxon>
        <taxon>Ustilaginales</taxon>
        <taxon>Ustilaginaceae</taxon>
        <taxon>Moesziomyces</taxon>
    </lineage>
</organism>
<dbReference type="EC" id="3.1.1.29" evidence="1"/>
<dbReference type="Proteomes" id="UP000053758">
    <property type="component" value="Unassembled WGS sequence"/>
</dbReference>
<evidence type="ECO:0000256" key="3">
    <source>
        <dbReference type="ARBA" id="ARBA00048707"/>
    </source>
</evidence>
<dbReference type="GeneID" id="26303940"/>
<dbReference type="PANTHER" id="PTHR46194">
    <property type="entry name" value="PEPTIDYL-TRNA HYDROLASE PTRHD1-RELATED"/>
    <property type="match status" value="1"/>
</dbReference>
<dbReference type="RefSeq" id="XP_014656719.1">
    <property type="nucleotide sequence ID" value="XM_014801233.1"/>
</dbReference>
<dbReference type="OrthoDB" id="201213at2759"/>
<dbReference type="InterPro" id="IPR002833">
    <property type="entry name" value="PTH2"/>
</dbReference>
<dbReference type="SUPFAM" id="SSF102462">
    <property type="entry name" value="Peptidyl-tRNA hydrolase II"/>
    <property type="match status" value="1"/>
</dbReference>
<keyword evidence="2 4" id="KW-0378">Hydrolase</keyword>
<reference evidence="5" key="1">
    <citation type="journal article" date="2014" name="Genome Announc.">
        <title>Draft Genome Sequence of the Yeast Pseudozyma antarctica Type Strain JCM10317, a Producer of the Glycolipid Biosurfactants, Mannosylerythritol Lipids.</title>
        <authorList>
            <person name="Saika A."/>
            <person name="Koike H."/>
            <person name="Hori T."/>
            <person name="Fukuoka T."/>
            <person name="Sato S."/>
            <person name="Habe H."/>
            <person name="Kitamoto D."/>
            <person name="Morita T."/>
        </authorList>
    </citation>
    <scope>NUCLEOTIDE SEQUENCE [LARGE SCALE GENOMIC DNA]</scope>
    <source>
        <strain evidence="5">JCM 10317</strain>
    </source>
</reference>
<dbReference type="InterPro" id="IPR023476">
    <property type="entry name" value="Pep_tRNA_hydro_II_dom_sf"/>
</dbReference>
<keyword evidence="5" id="KW-1185">Reference proteome</keyword>
<evidence type="ECO:0000256" key="1">
    <source>
        <dbReference type="ARBA" id="ARBA00013260"/>
    </source>
</evidence>
<protein>
    <recommendedName>
        <fullName evidence="1">peptidyl-tRNA hydrolase</fullName>
        <ecNumber evidence="1">3.1.1.29</ecNumber>
    </recommendedName>
</protein>
<proteinExistence type="predicted"/>
<dbReference type="EMBL" id="DF830074">
    <property type="protein sequence ID" value="GAK64932.1"/>
    <property type="molecule type" value="Genomic_DNA"/>
</dbReference>
<dbReference type="PANTHER" id="PTHR46194:SF1">
    <property type="entry name" value="PEPTIDYL-TRNA HYDROLASE PTRHD1-RELATED"/>
    <property type="match status" value="1"/>
</dbReference>
<evidence type="ECO:0000313" key="4">
    <source>
        <dbReference type="EMBL" id="GAK64932.1"/>
    </source>
</evidence>
<dbReference type="AlphaFoldDB" id="A0A081CE36"/>